<evidence type="ECO:0000313" key="2">
    <source>
        <dbReference type="Proteomes" id="UP000284242"/>
    </source>
</evidence>
<reference evidence="1 2" key="1">
    <citation type="submission" date="2018-08" db="EMBL/GenBank/DDBJ databases">
        <title>A genome reference for cultivated species of the human gut microbiota.</title>
        <authorList>
            <person name="Zou Y."/>
            <person name="Xue W."/>
            <person name="Luo G."/>
        </authorList>
    </citation>
    <scope>NUCLEOTIDE SEQUENCE [LARGE SCALE GENOMIC DNA]</scope>
    <source>
        <strain evidence="1 2">AF21-24</strain>
    </source>
</reference>
<organism evidence="1 2">
    <name type="scientific">Blautia obeum</name>
    <dbReference type="NCBI Taxonomy" id="40520"/>
    <lineage>
        <taxon>Bacteria</taxon>
        <taxon>Bacillati</taxon>
        <taxon>Bacillota</taxon>
        <taxon>Clostridia</taxon>
        <taxon>Lachnospirales</taxon>
        <taxon>Lachnospiraceae</taxon>
        <taxon>Blautia</taxon>
    </lineage>
</organism>
<accession>A0A412KHQ9</accession>
<protein>
    <submittedName>
        <fullName evidence="1">Uncharacterized protein</fullName>
    </submittedName>
</protein>
<dbReference type="AlphaFoldDB" id="A0A412KHQ9"/>
<comment type="caution">
    <text evidence="1">The sequence shown here is derived from an EMBL/GenBank/DDBJ whole genome shotgun (WGS) entry which is preliminary data.</text>
</comment>
<sequence length="198" mass="22788">MKIILQKLGVMTPLKPTKFYMDYQTMQKEDEKSINKNEDSAEESKKVWSEADNGYYILAVQCVDGNTVFANTYFGNGIEGKEDTANVLAYIDKDGIQMLEITRIIDQISETGKVWEMLSLEKIVDAVKKKFAMVITEAKIEVEEFQFSYMTEAISDTTYCLIPVWFCNYKQIEKDGSSRMCQMIINAETGEEVLYELY</sequence>
<evidence type="ECO:0000313" key="1">
    <source>
        <dbReference type="EMBL" id="RGS68283.1"/>
    </source>
</evidence>
<proteinExistence type="predicted"/>
<gene>
    <name evidence="1" type="ORF">DWX77_16190</name>
</gene>
<dbReference type="EMBL" id="QRVV01000112">
    <property type="protein sequence ID" value="RGS68283.1"/>
    <property type="molecule type" value="Genomic_DNA"/>
</dbReference>
<name>A0A412KHQ9_9FIRM</name>
<dbReference type="Proteomes" id="UP000284242">
    <property type="component" value="Unassembled WGS sequence"/>
</dbReference>